<evidence type="ECO:0008006" key="7">
    <source>
        <dbReference type="Google" id="ProtNLM"/>
    </source>
</evidence>
<keyword evidence="3" id="KW-0378">Hydrolase</keyword>
<dbReference type="PANTHER" id="PTHR46470:SF2">
    <property type="entry name" value="GLYCERALDEHYDE 3-PHOSPHATE PHOSPHATASE"/>
    <property type="match status" value="1"/>
</dbReference>
<keyword evidence="2" id="KW-0479">Metal-binding</keyword>
<dbReference type="GO" id="GO:0046872">
    <property type="term" value="F:metal ion binding"/>
    <property type="evidence" value="ECO:0007669"/>
    <property type="project" value="UniProtKB-KW"/>
</dbReference>
<dbReference type="Proteomes" id="UP000177960">
    <property type="component" value="Unassembled WGS sequence"/>
</dbReference>
<evidence type="ECO:0000256" key="2">
    <source>
        <dbReference type="ARBA" id="ARBA00022723"/>
    </source>
</evidence>
<dbReference type="InterPro" id="IPR051400">
    <property type="entry name" value="HAD-like_hydrolase"/>
</dbReference>
<dbReference type="Pfam" id="PF13419">
    <property type="entry name" value="HAD_2"/>
    <property type="match status" value="1"/>
</dbReference>
<sequence>MKKIKAIVFDLDDTLFLENLFRRSGFNFIAKKLNRAGISVTSKKIFQMSKQYPKTLFNEIVFRYHLSYSPEDLLGWYRNHPPKIRAYPGVKLLLKRLKREYKLGLLTDYFHQTQVNKVKALGIGKFFDSIVYTDNIRAPKPATLGFRILKEKFGCQNGQIIYIGDNEEKDFVGAKKAGFITVKFKNQKGFFYGRKGRSPMHNPHFEIKGLKDVFKILAELNCCI</sequence>
<proteinExistence type="predicted"/>
<dbReference type="EMBL" id="MHJG01000021">
    <property type="protein sequence ID" value="OGY63554.1"/>
    <property type="molecule type" value="Genomic_DNA"/>
</dbReference>
<dbReference type="Gene3D" id="1.10.150.520">
    <property type="match status" value="1"/>
</dbReference>
<keyword evidence="4" id="KW-0460">Magnesium</keyword>
<name>A0A1G1ZG91_9BACT</name>
<evidence type="ECO:0000256" key="3">
    <source>
        <dbReference type="ARBA" id="ARBA00022801"/>
    </source>
</evidence>
<evidence type="ECO:0000313" key="5">
    <source>
        <dbReference type="EMBL" id="OGY63554.1"/>
    </source>
</evidence>
<accession>A0A1G1ZG91</accession>
<dbReference type="PRINTS" id="PR00413">
    <property type="entry name" value="HADHALOGNASE"/>
</dbReference>
<protein>
    <recommendedName>
        <fullName evidence="7">HAD family hydrolase</fullName>
    </recommendedName>
</protein>
<comment type="cofactor">
    <cofactor evidence="1">
        <name>Mg(2+)</name>
        <dbReference type="ChEBI" id="CHEBI:18420"/>
    </cofactor>
</comment>
<dbReference type="GO" id="GO:0044281">
    <property type="term" value="P:small molecule metabolic process"/>
    <property type="evidence" value="ECO:0007669"/>
    <property type="project" value="UniProtKB-ARBA"/>
</dbReference>
<dbReference type="Gene3D" id="3.40.50.1000">
    <property type="entry name" value="HAD superfamily/HAD-like"/>
    <property type="match status" value="1"/>
</dbReference>
<dbReference type="AlphaFoldDB" id="A0A1G1ZG91"/>
<dbReference type="SFLD" id="SFLDG01129">
    <property type="entry name" value="C1.5:_HAD__Beta-PGM__Phosphata"/>
    <property type="match status" value="1"/>
</dbReference>
<dbReference type="InterPro" id="IPR041492">
    <property type="entry name" value="HAD_2"/>
</dbReference>
<dbReference type="PANTHER" id="PTHR46470">
    <property type="entry name" value="N-ACYLNEURAMINATE-9-PHOSPHATASE"/>
    <property type="match status" value="1"/>
</dbReference>
<dbReference type="NCBIfam" id="TIGR01549">
    <property type="entry name" value="HAD-SF-IA-v1"/>
    <property type="match status" value="1"/>
</dbReference>
<dbReference type="InterPro" id="IPR036412">
    <property type="entry name" value="HAD-like_sf"/>
</dbReference>
<gene>
    <name evidence="5" type="ORF">A3B92_01725</name>
</gene>
<evidence type="ECO:0000256" key="1">
    <source>
        <dbReference type="ARBA" id="ARBA00001946"/>
    </source>
</evidence>
<reference evidence="5 6" key="1">
    <citation type="journal article" date="2016" name="Nat. Commun.">
        <title>Thousands of microbial genomes shed light on interconnected biogeochemical processes in an aquifer system.</title>
        <authorList>
            <person name="Anantharaman K."/>
            <person name="Brown C.T."/>
            <person name="Hug L.A."/>
            <person name="Sharon I."/>
            <person name="Castelle C.J."/>
            <person name="Probst A.J."/>
            <person name="Thomas B.C."/>
            <person name="Singh A."/>
            <person name="Wilkins M.J."/>
            <person name="Karaoz U."/>
            <person name="Brodie E.L."/>
            <person name="Williams K.H."/>
            <person name="Hubbard S.S."/>
            <person name="Banfield J.F."/>
        </authorList>
    </citation>
    <scope>NUCLEOTIDE SEQUENCE [LARGE SCALE GENOMIC DNA]</scope>
</reference>
<dbReference type="SFLD" id="SFLDS00003">
    <property type="entry name" value="Haloacid_Dehalogenase"/>
    <property type="match status" value="1"/>
</dbReference>
<dbReference type="InterPro" id="IPR006439">
    <property type="entry name" value="HAD-SF_hydro_IA"/>
</dbReference>
<dbReference type="STRING" id="1798404.A3B92_01725"/>
<evidence type="ECO:0000256" key="4">
    <source>
        <dbReference type="ARBA" id="ARBA00022842"/>
    </source>
</evidence>
<dbReference type="SUPFAM" id="SSF56784">
    <property type="entry name" value="HAD-like"/>
    <property type="match status" value="1"/>
</dbReference>
<evidence type="ECO:0000313" key="6">
    <source>
        <dbReference type="Proteomes" id="UP000177960"/>
    </source>
</evidence>
<comment type="caution">
    <text evidence="5">The sequence shown here is derived from an EMBL/GenBank/DDBJ whole genome shotgun (WGS) entry which is preliminary data.</text>
</comment>
<dbReference type="GO" id="GO:0016791">
    <property type="term" value="F:phosphatase activity"/>
    <property type="evidence" value="ECO:0007669"/>
    <property type="project" value="TreeGrafter"/>
</dbReference>
<organism evidence="5 6">
    <name type="scientific">Candidatus Harrisonbacteria bacterium RIFCSPHIGHO2_02_FULL_42_16</name>
    <dbReference type="NCBI Taxonomy" id="1798404"/>
    <lineage>
        <taxon>Bacteria</taxon>
        <taxon>Candidatus Harrisoniibacteriota</taxon>
    </lineage>
</organism>
<dbReference type="InterPro" id="IPR023214">
    <property type="entry name" value="HAD_sf"/>
</dbReference>